<accession>A0A678W495</accession>
<proteinExistence type="predicted"/>
<reference evidence="1" key="1">
    <citation type="submission" date="2018-01" db="EMBL/GenBank/DDBJ databases">
        <title>A diatom virus reveals a new lineage of giant single stranded DNA viruses originating from double stranded DNA phage.</title>
        <authorList>
            <person name="Carlson M.C.G."/>
            <person name="Frischkorn K.R."/>
            <person name="Brumfield S."/>
            <person name="Rocap G."/>
        </authorList>
    </citation>
    <scope>NUCLEOTIDE SEQUENCE</scope>
    <source>
        <strain evidence="1">PmDNAV1</strain>
    </source>
</reference>
<protein>
    <submittedName>
        <fullName evidence="1">Uncharacterized protein</fullName>
    </submittedName>
</protein>
<evidence type="ECO:0000313" key="1">
    <source>
        <dbReference type="EMBL" id="AYD75920.1"/>
    </source>
</evidence>
<sequence>MITYSPTYAIDARGATPDAIAALRREMLATRQADMQQFGTRVRGVLPGALASAQRDGAV</sequence>
<dbReference type="EMBL" id="MG841150">
    <property type="protein sequence ID" value="AYD75920.1"/>
    <property type="molecule type" value="Genomic_DNA"/>
</dbReference>
<organism evidence="1">
    <name type="scientific">Pseudo-nitzschia multiseries DNA virus</name>
    <dbReference type="NCBI Taxonomy" id="2364897"/>
    <lineage>
        <taxon>Viruses</taxon>
    </lineage>
</organism>
<gene>
    <name evidence="1" type="ORF">PmDNAV1_gp36</name>
</gene>
<name>A0A678W495_9VIRU</name>